<dbReference type="STRING" id="626369.HMPREF0446_00910"/>
<keyword evidence="3" id="KW-1185">Reference proteome</keyword>
<evidence type="ECO:0000313" key="3">
    <source>
        <dbReference type="Proteomes" id="UP000002939"/>
    </source>
</evidence>
<dbReference type="PANTHER" id="PTHR40044:SF1">
    <property type="entry name" value="INTEGRAL MEMBRANE PROTEIN"/>
    <property type="match status" value="1"/>
</dbReference>
<feature type="transmembrane region" description="Helical" evidence="1">
    <location>
        <begin position="133"/>
        <end position="157"/>
    </location>
</feature>
<dbReference type="AlphaFoldDB" id="D0BLQ7"/>
<protein>
    <recommendedName>
        <fullName evidence="4">QueT transporter</fullName>
    </recommendedName>
</protein>
<dbReference type="Proteomes" id="UP000002939">
    <property type="component" value="Unassembled WGS sequence"/>
</dbReference>
<accession>D0BLQ7</accession>
<evidence type="ECO:0008006" key="4">
    <source>
        <dbReference type="Google" id="ProtNLM"/>
    </source>
</evidence>
<feature type="transmembrane region" description="Helical" evidence="1">
    <location>
        <begin position="6"/>
        <end position="31"/>
    </location>
</feature>
<reference evidence="2" key="1">
    <citation type="submission" date="2009-09" db="EMBL/GenBank/DDBJ databases">
        <authorList>
            <consortium name="The Broad Institute Genome Sequencing Platform"/>
            <person name="Ward D."/>
            <person name="Feldgarden M."/>
            <person name="Earl A."/>
            <person name="Young S.K."/>
            <person name="Zeng Q."/>
            <person name="Koehrsen M."/>
            <person name="Alvarado L."/>
            <person name="Berlin A."/>
            <person name="Bochicchio J."/>
            <person name="Borenstein D."/>
            <person name="Chapman S.B."/>
            <person name="Chen Z."/>
            <person name="Engels R."/>
            <person name="Freedman E."/>
            <person name="Gellesch M."/>
            <person name="Goldberg J."/>
            <person name="Griggs A."/>
            <person name="Gujja S."/>
            <person name="Heilman E."/>
            <person name="Heiman D."/>
            <person name="Hepburn T."/>
            <person name="Howarth C."/>
            <person name="Jen D."/>
            <person name="Larson L."/>
            <person name="Lewis B."/>
            <person name="Mehta T."/>
            <person name="Park D."/>
            <person name="Pearson M."/>
            <person name="Roberts A."/>
            <person name="Saif S."/>
            <person name="Shea T."/>
            <person name="Shenoy N."/>
            <person name="Sisk P."/>
            <person name="Stolte C."/>
            <person name="Sykes S."/>
            <person name="Thomson T."/>
            <person name="Walk T."/>
            <person name="White J."/>
            <person name="Yandava C."/>
            <person name="Sibley C.D."/>
            <person name="Field T.R."/>
            <person name="Grinwis M."/>
            <person name="Eshaghurshan C.S."/>
            <person name="Surette M.G."/>
            <person name="Haas B."/>
            <person name="Nusbaum C."/>
            <person name="Birren B."/>
        </authorList>
    </citation>
    <scope>NUCLEOTIDE SEQUENCE [LARGE SCALE GENOMIC DNA]</scope>
    <source>
        <strain evidence="2">ATCC 700633</strain>
    </source>
</reference>
<dbReference type="RefSeq" id="WP_006703183.1">
    <property type="nucleotide sequence ID" value="NZ_KI391971.1"/>
</dbReference>
<feature type="transmembrane region" description="Helical" evidence="1">
    <location>
        <begin position="106"/>
        <end position="127"/>
    </location>
</feature>
<feature type="transmembrane region" description="Helical" evidence="1">
    <location>
        <begin position="52"/>
        <end position="72"/>
    </location>
</feature>
<reference evidence="2" key="2">
    <citation type="submission" date="2011-10" db="EMBL/GenBank/DDBJ databases">
        <title>The Genome Sequence of Granulicatella elegans ATCC 700633.</title>
        <authorList>
            <consortium name="The Broad Institute Genome Sequencing Platform"/>
            <consortium name="The Broad Institute Genome Sequencing Center for Infectious Disease"/>
            <person name="Earl A."/>
            <person name="Ward D."/>
            <person name="Feldgarden M."/>
            <person name="Gevers D."/>
            <person name="Sibley C.D."/>
            <person name="Field T.R."/>
            <person name="Grinwis M."/>
            <person name="Eshaghurshan C.S."/>
            <person name="Surette M.G."/>
            <person name="Young S.K."/>
            <person name="Zeng Q."/>
            <person name="Gargeya S."/>
            <person name="Fitzgerald M."/>
            <person name="Haas B."/>
            <person name="Abouelleil A."/>
            <person name="Alvarado L."/>
            <person name="Arachchi H.M."/>
            <person name="Berlin A."/>
            <person name="Brown A."/>
            <person name="Chapman S.B."/>
            <person name="Chen Z."/>
            <person name="Dunbar C."/>
            <person name="Freedman E."/>
            <person name="Gearin G."/>
            <person name="Goldberg J."/>
            <person name="Griggs A."/>
            <person name="Gujja S."/>
            <person name="Heiman D."/>
            <person name="Howarth C."/>
            <person name="Larson L."/>
            <person name="Lui A."/>
            <person name="MacDonald P.J.P."/>
            <person name="Montmayeur A."/>
            <person name="Murphy C."/>
            <person name="Neiman D."/>
            <person name="Pearson M."/>
            <person name="Priest M."/>
            <person name="Roberts A."/>
            <person name="Saif S."/>
            <person name="Shea T."/>
            <person name="Shenoy N."/>
            <person name="Sisk P."/>
            <person name="Stolte C."/>
            <person name="Sykes S."/>
            <person name="Wortman J."/>
            <person name="Nusbaum C."/>
            <person name="Birren B."/>
        </authorList>
    </citation>
    <scope>NUCLEOTIDE SEQUENCE [LARGE SCALE GENOMIC DNA]</scope>
    <source>
        <strain evidence="2">ATCC 700633</strain>
    </source>
</reference>
<dbReference type="PANTHER" id="PTHR40044">
    <property type="entry name" value="INTEGRAL MEMBRANE PROTEIN-RELATED"/>
    <property type="match status" value="1"/>
</dbReference>
<evidence type="ECO:0000313" key="2">
    <source>
        <dbReference type="EMBL" id="EEW92922.1"/>
    </source>
</evidence>
<name>D0BLQ7_9LACT</name>
<organism evidence="2 3">
    <name type="scientific">Granulicatella elegans ATCC 700633</name>
    <dbReference type="NCBI Taxonomy" id="626369"/>
    <lineage>
        <taxon>Bacteria</taxon>
        <taxon>Bacillati</taxon>
        <taxon>Bacillota</taxon>
        <taxon>Bacilli</taxon>
        <taxon>Lactobacillales</taxon>
        <taxon>Carnobacteriaceae</taxon>
        <taxon>Granulicatella</taxon>
    </lineage>
</organism>
<keyword evidence="1" id="KW-0812">Transmembrane</keyword>
<dbReference type="EMBL" id="ACRF02000016">
    <property type="protein sequence ID" value="EEW92922.1"/>
    <property type="molecule type" value="Genomic_DNA"/>
</dbReference>
<dbReference type="HOGENOM" id="CLU_104115_1_0_9"/>
<dbReference type="OrthoDB" id="1706970at2"/>
<keyword evidence="1" id="KW-0472">Membrane</keyword>
<dbReference type="Pfam" id="PF06177">
    <property type="entry name" value="QueT"/>
    <property type="match status" value="1"/>
</dbReference>
<keyword evidence="1" id="KW-1133">Transmembrane helix</keyword>
<gene>
    <name evidence="2" type="ORF">HMPREF0446_00910</name>
</gene>
<comment type="caution">
    <text evidence="2">The sequence shown here is derived from an EMBL/GenBank/DDBJ whole genome shotgun (WGS) entry which is preliminary data.</text>
</comment>
<dbReference type="PIRSF" id="PIRSF031501">
    <property type="entry name" value="QueT"/>
    <property type="match status" value="1"/>
</dbReference>
<evidence type="ECO:0000256" key="1">
    <source>
        <dbReference type="SAM" id="Phobius"/>
    </source>
</evidence>
<sequence>MKQNNVKVLIINAIVAALYVVITTVFAFMSFGNIQFRISEMLNHLFVFDKKYGYGIIAGVILANTIFMSSSGLGVYDLVFGLGHSILSLVIGSFVFRFAKDLKGKMLLLSIVFSVMIFLVAIELKLVLELPFWLSYFETFVGEIVVMLVGIPVMLVADKAIGFTKQMNA</sequence>
<proteinExistence type="predicted"/>
<dbReference type="InterPro" id="IPR010387">
    <property type="entry name" value="QueT"/>
</dbReference>
<feature type="transmembrane region" description="Helical" evidence="1">
    <location>
        <begin position="78"/>
        <end position="99"/>
    </location>
</feature>
<dbReference type="eggNOG" id="COG4708">
    <property type="taxonomic scope" value="Bacteria"/>
</dbReference>